<proteinExistence type="predicted"/>
<sequence length="471" mass="50613">MSPLINPHTRTLLATQPSASAATSNMPGRTVLILCVVFGTLLGCVILAVSIFFARRYKRNKRDTARINLHREASFIAGTPSVMDILSPPQPSRRPSARATRIVLPSPELGSVFRLDMVPGMARRASSMGQPTGRHNPGSRPRSGSAPMLQSPSPHYESLFSRTSTVVATPGPDKDDTPLRVLNPSPHVSTSTVGTQLQKPIPIYRAGFNSSRERLVSSTASADSLFSGSTSTPPLSPSGTWSHTGGNRIESPNDIMAAATGRSRNRSLSQQSALIVPCSPHIAVESYEMFPGLVDPEQTPRAKHPLSSPPPELCGQPLGIAGSPVTLSHFPFRFSAEATGLSGITHSPVTSSNTRLLSPRMSESHLSVPSQQVYGLGLNQSRSRQSLPGHSTPALKLKIQHSVSDEIIALAFAPQTINFKAVSDAVHGRLGLRPQRIWSDEGLEITSDSSLLAWLDEQYTKGHTRLLLHVE</sequence>
<evidence type="ECO:0000256" key="1">
    <source>
        <dbReference type="SAM" id="MobiDB-lite"/>
    </source>
</evidence>
<dbReference type="OrthoDB" id="3240615at2759"/>
<keyword evidence="2" id="KW-0472">Membrane</keyword>
<dbReference type="EMBL" id="LN679103">
    <property type="protein sequence ID" value="CEL59746.1"/>
    <property type="molecule type" value="Genomic_DNA"/>
</dbReference>
<dbReference type="Proteomes" id="UP000059188">
    <property type="component" value="Unassembled WGS sequence"/>
</dbReference>
<dbReference type="AlphaFoldDB" id="A0A0B7FP58"/>
<evidence type="ECO:0000256" key="2">
    <source>
        <dbReference type="SAM" id="Phobius"/>
    </source>
</evidence>
<organism evidence="3 4">
    <name type="scientific">Thanatephorus cucumeris (strain AG1-IB / isolate 7/3/14)</name>
    <name type="common">Lettuce bottom rot fungus</name>
    <name type="synonym">Rhizoctonia solani</name>
    <dbReference type="NCBI Taxonomy" id="1108050"/>
    <lineage>
        <taxon>Eukaryota</taxon>
        <taxon>Fungi</taxon>
        <taxon>Dikarya</taxon>
        <taxon>Basidiomycota</taxon>
        <taxon>Agaricomycotina</taxon>
        <taxon>Agaricomycetes</taxon>
        <taxon>Cantharellales</taxon>
        <taxon>Ceratobasidiaceae</taxon>
        <taxon>Rhizoctonia</taxon>
        <taxon>Rhizoctonia solani AG-1</taxon>
    </lineage>
</organism>
<evidence type="ECO:0000313" key="3">
    <source>
        <dbReference type="EMBL" id="CEL59746.1"/>
    </source>
</evidence>
<keyword evidence="4" id="KW-1185">Reference proteome</keyword>
<evidence type="ECO:0000313" key="4">
    <source>
        <dbReference type="Proteomes" id="UP000059188"/>
    </source>
</evidence>
<name>A0A0B7FP58_THACB</name>
<keyword evidence="2" id="KW-1133">Transmembrane helix</keyword>
<keyword evidence="2" id="KW-0812">Transmembrane</keyword>
<protein>
    <submittedName>
        <fullName evidence="3">Uncharacterized protein</fullName>
    </submittedName>
</protein>
<accession>A0A0B7FP58</accession>
<reference evidence="3 4" key="1">
    <citation type="submission" date="2014-11" db="EMBL/GenBank/DDBJ databases">
        <authorList>
            <person name="Wibberg Daniel"/>
        </authorList>
    </citation>
    <scope>NUCLEOTIDE SEQUENCE [LARGE SCALE GENOMIC DNA]</scope>
    <source>
        <strain evidence="3">Rhizoctonia solani AG1-IB 7/3/14</strain>
    </source>
</reference>
<feature type="compositionally biased region" description="Low complexity" evidence="1">
    <location>
        <begin position="224"/>
        <end position="242"/>
    </location>
</feature>
<feature type="region of interest" description="Disordered" evidence="1">
    <location>
        <begin position="124"/>
        <end position="194"/>
    </location>
</feature>
<gene>
    <name evidence="3" type="ORF">RSOLAG1IB_03679</name>
</gene>
<feature type="transmembrane region" description="Helical" evidence="2">
    <location>
        <begin position="31"/>
        <end position="54"/>
    </location>
</feature>
<feature type="region of interest" description="Disordered" evidence="1">
    <location>
        <begin position="223"/>
        <end position="249"/>
    </location>
</feature>